<evidence type="ECO:0000256" key="15">
    <source>
        <dbReference type="PROSITE-ProRule" id="PRU00433"/>
    </source>
</evidence>
<dbReference type="GO" id="GO:0042773">
    <property type="term" value="P:ATP synthesis coupled electron transport"/>
    <property type="evidence" value="ECO:0007669"/>
    <property type="project" value="TreeGrafter"/>
</dbReference>
<comment type="catalytic activity">
    <reaction evidence="17">
        <text>4 Fe(II)-[cytochrome c] + O2 + 8 H(+)(in) = 4 Fe(III)-[cytochrome c] + 2 H2O + 4 H(+)(out)</text>
        <dbReference type="Rhea" id="RHEA:11436"/>
        <dbReference type="Rhea" id="RHEA-COMP:10350"/>
        <dbReference type="Rhea" id="RHEA-COMP:14399"/>
        <dbReference type="ChEBI" id="CHEBI:15377"/>
        <dbReference type="ChEBI" id="CHEBI:15378"/>
        <dbReference type="ChEBI" id="CHEBI:15379"/>
        <dbReference type="ChEBI" id="CHEBI:29033"/>
        <dbReference type="ChEBI" id="CHEBI:29034"/>
        <dbReference type="EC" id="7.1.1.9"/>
    </reaction>
</comment>
<evidence type="ECO:0000259" key="21">
    <source>
        <dbReference type="PROSITE" id="PS50857"/>
    </source>
</evidence>
<dbReference type="KEGG" id="tra:Trad_2778"/>
<evidence type="ECO:0000256" key="4">
    <source>
        <dbReference type="ARBA" id="ARBA00022617"/>
    </source>
</evidence>
<keyword evidence="3 16" id="KW-0813">Transport</keyword>
<dbReference type="InterPro" id="IPR011759">
    <property type="entry name" value="Cyt_c_oxidase_su2_TM_dom"/>
</dbReference>
<evidence type="ECO:0000256" key="8">
    <source>
        <dbReference type="ARBA" id="ARBA00022967"/>
    </source>
</evidence>
<evidence type="ECO:0000256" key="9">
    <source>
        <dbReference type="ARBA" id="ARBA00022982"/>
    </source>
</evidence>
<dbReference type="InterPro" id="IPR008972">
    <property type="entry name" value="Cupredoxin"/>
</dbReference>
<evidence type="ECO:0000256" key="2">
    <source>
        <dbReference type="ARBA" id="ARBA00007866"/>
    </source>
</evidence>
<dbReference type="Gene3D" id="1.10.287.90">
    <property type="match status" value="1"/>
</dbReference>
<evidence type="ECO:0000259" key="23">
    <source>
        <dbReference type="PROSITE" id="PS51007"/>
    </source>
</evidence>
<dbReference type="NCBIfam" id="TIGR02866">
    <property type="entry name" value="CoxB"/>
    <property type="match status" value="1"/>
</dbReference>
<dbReference type="GO" id="GO:0020037">
    <property type="term" value="F:heme binding"/>
    <property type="evidence" value="ECO:0007669"/>
    <property type="project" value="InterPro"/>
</dbReference>
<dbReference type="STRING" id="649638.Trad_2778"/>
<evidence type="ECO:0000256" key="19">
    <source>
        <dbReference type="SAM" id="Phobius"/>
    </source>
</evidence>
<reference evidence="24 25" key="2">
    <citation type="journal article" date="2011" name="Stand. Genomic Sci.">
        <title>Complete genome sequence of Truepera radiovictrix type strain (RQ-24).</title>
        <authorList>
            <person name="Ivanova N."/>
            <person name="Rohde C."/>
            <person name="Munk C."/>
            <person name="Nolan M."/>
            <person name="Lucas S."/>
            <person name="Del Rio T.G."/>
            <person name="Tice H."/>
            <person name="Deshpande S."/>
            <person name="Cheng J.F."/>
            <person name="Tapia R."/>
            <person name="Han C."/>
            <person name="Goodwin L."/>
            <person name="Pitluck S."/>
            <person name="Liolios K."/>
            <person name="Mavromatis K."/>
            <person name="Mikhailova N."/>
            <person name="Pati A."/>
            <person name="Chen A."/>
            <person name="Palaniappan K."/>
            <person name="Land M."/>
            <person name="Hauser L."/>
            <person name="Chang Y.J."/>
            <person name="Jeffries C.D."/>
            <person name="Brambilla E."/>
            <person name="Rohde M."/>
            <person name="Goker M."/>
            <person name="Tindall B.J."/>
            <person name="Woyke T."/>
            <person name="Bristow J."/>
            <person name="Eisen J.A."/>
            <person name="Markowitz V."/>
            <person name="Hugenholtz P."/>
            <person name="Kyrpides N.C."/>
            <person name="Klenk H.P."/>
            <person name="Lapidus A."/>
        </authorList>
    </citation>
    <scope>NUCLEOTIDE SEQUENCE [LARGE SCALE GENOMIC DNA]</scope>
    <source>
        <strain evidence="25">DSM 17093 / CIP 108686 / LMG 22925 / RQ-24</strain>
    </source>
</reference>
<accession>D7CV53</accession>
<dbReference type="Pfam" id="PF00116">
    <property type="entry name" value="COX2"/>
    <property type="match status" value="1"/>
</dbReference>
<evidence type="ECO:0000256" key="20">
    <source>
        <dbReference type="SAM" id="SignalP"/>
    </source>
</evidence>
<dbReference type="Gene3D" id="2.60.40.420">
    <property type="entry name" value="Cupredoxins - blue copper proteins"/>
    <property type="match status" value="1"/>
</dbReference>
<comment type="cofactor">
    <cofactor evidence="17">
        <name>Cu cation</name>
        <dbReference type="ChEBI" id="CHEBI:23378"/>
    </cofactor>
    <text evidence="17">Binds a copper A center.</text>
</comment>
<evidence type="ECO:0000256" key="1">
    <source>
        <dbReference type="ARBA" id="ARBA00004141"/>
    </source>
</evidence>
<keyword evidence="13 19" id="KW-0472">Membrane</keyword>
<dbReference type="EC" id="7.1.1.9" evidence="17"/>
<evidence type="ECO:0000256" key="6">
    <source>
        <dbReference type="ARBA" id="ARBA00022692"/>
    </source>
</evidence>
<keyword evidence="10 19" id="KW-1133">Transmembrane helix</keyword>
<keyword evidence="12 17" id="KW-0186">Copper</keyword>
<proteinExistence type="inferred from homology"/>
<evidence type="ECO:0000256" key="5">
    <source>
        <dbReference type="ARBA" id="ARBA00022660"/>
    </source>
</evidence>
<dbReference type="GO" id="GO:0004129">
    <property type="term" value="F:cytochrome-c oxidase activity"/>
    <property type="evidence" value="ECO:0007669"/>
    <property type="project" value="UniProtKB-EC"/>
</dbReference>
<comment type="subcellular location">
    <subcellularLocation>
        <location evidence="16">Cell membrane</location>
        <topology evidence="16">Multi-pass membrane protein</topology>
    </subcellularLocation>
    <subcellularLocation>
        <location evidence="1">Membrane</location>
        <topology evidence="1">Multi-pass membrane protein</topology>
    </subcellularLocation>
</comment>
<keyword evidence="6 16" id="KW-0812">Transmembrane</keyword>
<dbReference type="GO" id="GO:0005886">
    <property type="term" value="C:plasma membrane"/>
    <property type="evidence" value="ECO:0007669"/>
    <property type="project" value="UniProtKB-SubCell"/>
</dbReference>
<dbReference type="GO" id="GO:0005507">
    <property type="term" value="F:copper ion binding"/>
    <property type="evidence" value="ECO:0007669"/>
    <property type="project" value="InterPro"/>
</dbReference>
<keyword evidence="7 15" id="KW-0479">Metal-binding</keyword>
<dbReference type="PROSITE" id="PS50999">
    <property type="entry name" value="COX2_TM"/>
    <property type="match status" value="1"/>
</dbReference>
<keyword evidence="25" id="KW-1185">Reference proteome</keyword>
<dbReference type="SUPFAM" id="SSF46626">
    <property type="entry name" value="Cytochrome c"/>
    <property type="match status" value="1"/>
</dbReference>
<dbReference type="InterPro" id="IPR009056">
    <property type="entry name" value="Cyt_c-like_dom"/>
</dbReference>
<dbReference type="InterPro" id="IPR034236">
    <property type="entry name" value="CuRO_CcO_Caa3_II"/>
</dbReference>
<dbReference type="InterPro" id="IPR014222">
    <property type="entry name" value="Cyt_c_oxidase_su2"/>
</dbReference>
<evidence type="ECO:0000256" key="17">
    <source>
        <dbReference type="RuleBase" id="RU004024"/>
    </source>
</evidence>
<protein>
    <recommendedName>
        <fullName evidence="17">Cytochrome c oxidase subunit 2</fullName>
        <ecNumber evidence="17">7.1.1.9</ecNumber>
    </recommendedName>
</protein>
<dbReference type="AlphaFoldDB" id="D7CV53"/>
<comment type="similarity">
    <text evidence="2 16">Belongs to the cytochrome c oxidase subunit 2 family.</text>
</comment>
<dbReference type="InterPro" id="IPR036909">
    <property type="entry name" value="Cyt_c-like_dom_sf"/>
</dbReference>
<feature type="transmembrane region" description="Helical" evidence="19">
    <location>
        <begin position="94"/>
        <end position="116"/>
    </location>
</feature>
<keyword evidence="8" id="KW-1278">Translocase</keyword>
<evidence type="ECO:0000313" key="25">
    <source>
        <dbReference type="Proteomes" id="UP000000379"/>
    </source>
</evidence>
<keyword evidence="9 16" id="KW-0249">Electron transport</keyword>
<dbReference type="PROSITE" id="PS51007">
    <property type="entry name" value="CYTC"/>
    <property type="match status" value="1"/>
</dbReference>
<keyword evidence="11 15" id="KW-0408">Iron</keyword>
<dbReference type="SUPFAM" id="SSF49503">
    <property type="entry name" value="Cupredoxins"/>
    <property type="match status" value="1"/>
</dbReference>
<dbReference type="PANTHER" id="PTHR22888">
    <property type="entry name" value="CYTOCHROME C OXIDASE, SUBUNIT II"/>
    <property type="match status" value="1"/>
</dbReference>
<dbReference type="PANTHER" id="PTHR22888:SF9">
    <property type="entry name" value="CYTOCHROME C OXIDASE SUBUNIT 2"/>
    <property type="match status" value="1"/>
</dbReference>
<dbReference type="OrthoDB" id="9781261at2"/>
<evidence type="ECO:0000256" key="14">
    <source>
        <dbReference type="ARBA" id="ARBA00024688"/>
    </source>
</evidence>
<evidence type="ECO:0000256" key="10">
    <source>
        <dbReference type="ARBA" id="ARBA00022989"/>
    </source>
</evidence>
<comment type="function">
    <text evidence="14 17">Subunits I and II form the functional core of the enzyme complex. Electrons originating in cytochrome c are transferred via heme a and Cu(A) to the binuclear center formed by heme a3 and Cu(B).</text>
</comment>
<evidence type="ECO:0000256" key="12">
    <source>
        <dbReference type="ARBA" id="ARBA00023008"/>
    </source>
</evidence>
<evidence type="ECO:0000259" key="22">
    <source>
        <dbReference type="PROSITE" id="PS50999"/>
    </source>
</evidence>
<name>D7CV53_TRURR</name>
<dbReference type="InterPro" id="IPR045187">
    <property type="entry name" value="CcO_II"/>
</dbReference>
<evidence type="ECO:0000256" key="16">
    <source>
        <dbReference type="RuleBase" id="RU000456"/>
    </source>
</evidence>
<dbReference type="eggNOG" id="COG1622">
    <property type="taxonomic scope" value="Bacteria"/>
</dbReference>
<dbReference type="Proteomes" id="UP000000379">
    <property type="component" value="Chromosome"/>
</dbReference>
<dbReference type="HOGENOM" id="CLU_036876_1_1_0"/>
<gene>
    <name evidence="24" type="ordered locus">Trad_2778</name>
</gene>
<evidence type="ECO:0000256" key="7">
    <source>
        <dbReference type="ARBA" id="ARBA00022723"/>
    </source>
</evidence>
<reference evidence="25" key="1">
    <citation type="submission" date="2010-05" db="EMBL/GenBank/DDBJ databases">
        <title>The complete genome of Truepera radiovictris DSM 17093.</title>
        <authorList>
            <consortium name="US DOE Joint Genome Institute (JGI-PGF)"/>
            <person name="Lucas S."/>
            <person name="Copeland A."/>
            <person name="Lapidus A."/>
            <person name="Glavina del Rio T."/>
            <person name="Dalin E."/>
            <person name="Tice H."/>
            <person name="Bruce D."/>
            <person name="Goodwin L."/>
            <person name="Pitluck S."/>
            <person name="Kyrpides N."/>
            <person name="Mavromatis K."/>
            <person name="Ovchinnikova G."/>
            <person name="Munk A.C."/>
            <person name="Detter J.C."/>
            <person name="Han C."/>
            <person name="Tapia R."/>
            <person name="Land M."/>
            <person name="Hauser L."/>
            <person name="Markowitz V."/>
            <person name="Cheng J.-F."/>
            <person name="Hugenholtz P."/>
            <person name="Woyke T."/>
            <person name="Wu D."/>
            <person name="Tindall B."/>
            <person name="Pomrenke H.G."/>
            <person name="Brambilla E."/>
            <person name="Klenk H.-P."/>
            <person name="Eisen J.A."/>
        </authorList>
    </citation>
    <scope>NUCLEOTIDE SEQUENCE [LARGE SCALE GENOMIC DNA]</scope>
    <source>
        <strain evidence="25">DSM 17093 / CIP 108686 / LMG 22925 / RQ-24</strain>
    </source>
</reference>
<dbReference type="SUPFAM" id="SSF81464">
    <property type="entry name" value="Cytochrome c oxidase subunit II-like, transmembrane region"/>
    <property type="match status" value="1"/>
</dbReference>
<evidence type="ECO:0000256" key="13">
    <source>
        <dbReference type="ARBA" id="ARBA00023136"/>
    </source>
</evidence>
<feature type="chain" id="PRO_5003094601" description="Cytochrome c oxidase subunit 2" evidence="20">
    <location>
        <begin position="24"/>
        <end position="383"/>
    </location>
</feature>
<keyword evidence="20" id="KW-0732">Signal</keyword>
<feature type="transmembrane region" description="Helical" evidence="19">
    <location>
        <begin position="47"/>
        <end position="74"/>
    </location>
</feature>
<dbReference type="eggNOG" id="COG2010">
    <property type="taxonomic scope" value="Bacteria"/>
</dbReference>
<organism evidence="24 25">
    <name type="scientific">Truepera radiovictrix (strain DSM 17093 / CIP 108686 / LMG 22925 / RQ-24)</name>
    <dbReference type="NCBI Taxonomy" id="649638"/>
    <lineage>
        <taxon>Bacteria</taxon>
        <taxon>Thermotogati</taxon>
        <taxon>Deinococcota</taxon>
        <taxon>Deinococci</taxon>
        <taxon>Trueperales</taxon>
        <taxon>Trueperaceae</taxon>
        <taxon>Truepera</taxon>
    </lineage>
</organism>
<feature type="signal peptide" evidence="20">
    <location>
        <begin position="1"/>
        <end position="23"/>
    </location>
</feature>
<dbReference type="CDD" id="cd04213">
    <property type="entry name" value="CuRO_CcO_Caa3_II"/>
    <property type="match status" value="1"/>
</dbReference>
<evidence type="ECO:0000313" key="24">
    <source>
        <dbReference type="EMBL" id="ADI15880.1"/>
    </source>
</evidence>
<sequence length="383" mass="41435">MKKKSVLLALGVLVLGLGGGALAALPSLPTPSILDVASPNAREISKLFWLVMGFSIFVLAVVVAFMTAGIIGGLRDRNHDEEPPQTHGNLKLEIAWTIIPLIILAILLVPTLSAIYRLEGYAAPEDALEVNVVGRQFWWEMVYPELGIVTANELVAPVGQPVRLNLASGDTMHSFWIPQVAGKTDLIPGNQRAMWFTPEREGVFYGQCAEICGDSHANMRLRLVVLSPQDYEAWVAAAQRPAAPPEDALAQEGAQLFVQKGCINCHAVQGVNAYNRAGPDLSHIGSRTSIAAGMLPNTRENMIRWLRFTDTVKPGVAMPNLGLSQEEAERIAAYLETLTLPEFDLRAAIRGEGPQNHVNASGYPVDEAGSLSETEIASMEGDR</sequence>
<evidence type="ECO:0000256" key="11">
    <source>
        <dbReference type="ARBA" id="ARBA00023004"/>
    </source>
</evidence>
<feature type="domain" description="Cytochrome oxidase subunit II transmembrane region profile" evidence="22">
    <location>
        <begin position="25"/>
        <end position="122"/>
    </location>
</feature>
<dbReference type="Pfam" id="PF02790">
    <property type="entry name" value="COX2_TM"/>
    <property type="match status" value="1"/>
</dbReference>
<dbReference type="InterPro" id="IPR002429">
    <property type="entry name" value="CcO_II-like_C"/>
</dbReference>
<dbReference type="RefSeq" id="WP_013179239.1">
    <property type="nucleotide sequence ID" value="NC_014221.1"/>
</dbReference>
<feature type="domain" description="Cytochrome oxidase subunit II copper A binding" evidence="21">
    <location>
        <begin position="125"/>
        <end position="237"/>
    </location>
</feature>
<feature type="domain" description="Cytochrome c" evidence="23">
    <location>
        <begin position="248"/>
        <end position="339"/>
    </location>
</feature>
<dbReference type="Pfam" id="PF00034">
    <property type="entry name" value="Cytochrom_C"/>
    <property type="match status" value="1"/>
</dbReference>
<dbReference type="EMBL" id="CP002049">
    <property type="protein sequence ID" value="ADI15880.1"/>
    <property type="molecule type" value="Genomic_DNA"/>
</dbReference>
<dbReference type="PROSITE" id="PS50857">
    <property type="entry name" value="COX2_CUA"/>
    <property type="match status" value="1"/>
</dbReference>
<dbReference type="InterPro" id="IPR036257">
    <property type="entry name" value="Cyt_c_oxidase_su2_TM_sf"/>
</dbReference>
<feature type="region of interest" description="Disordered" evidence="18">
    <location>
        <begin position="354"/>
        <end position="383"/>
    </location>
</feature>
<keyword evidence="4 15" id="KW-0349">Heme</keyword>
<evidence type="ECO:0000256" key="3">
    <source>
        <dbReference type="ARBA" id="ARBA00022448"/>
    </source>
</evidence>
<keyword evidence="5 16" id="KW-0679">Respiratory chain</keyword>
<evidence type="ECO:0000256" key="18">
    <source>
        <dbReference type="SAM" id="MobiDB-lite"/>
    </source>
</evidence>
<dbReference type="GO" id="GO:0016491">
    <property type="term" value="F:oxidoreductase activity"/>
    <property type="evidence" value="ECO:0007669"/>
    <property type="project" value="InterPro"/>
</dbReference>